<dbReference type="InterPro" id="IPR046342">
    <property type="entry name" value="CBS_dom_sf"/>
</dbReference>
<dbReference type="RefSeq" id="WP_092810948.1">
    <property type="nucleotide sequence ID" value="NZ_FMVW01000002.1"/>
</dbReference>
<dbReference type="InterPro" id="IPR004800">
    <property type="entry name" value="KdsD/KpsF-type"/>
</dbReference>
<feature type="site" description="Catalytically relevant" evidence="6">
    <location>
        <position position="157"/>
    </location>
</feature>
<dbReference type="PANTHER" id="PTHR42745">
    <property type="match status" value="1"/>
</dbReference>
<gene>
    <name evidence="10" type="ORF">SAMN03080610_01406</name>
</gene>
<keyword evidence="5" id="KW-0862">Zinc</keyword>
<dbReference type="SMART" id="SM00116">
    <property type="entry name" value="CBS"/>
    <property type="match status" value="2"/>
</dbReference>
<evidence type="ECO:0000313" key="10">
    <source>
        <dbReference type="EMBL" id="SCZ31724.1"/>
    </source>
</evidence>
<dbReference type="Pfam" id="PF00571">
    <property type="entry name" value="CBS"/>
    <property type="match status" value="2"/>
</dbReference>
<dbReference type="InterPro" id="IPR001347">
    <property type="entry name" value="SIS_dom"/>
</dbReference>
<feature type="binding site" evidence="5">
    <location>
        <position position="87"/>
    </location>
    <ligand>
        <name>Zn(2+)</name>
        <dbReference type="ChEBI" id="CHEBI:29105"/>
    </ligand>
</feature>
<reference evidence="10 11" key="1">
    <citation type="submission" date="2016-10" db="EMBL/GenBank/DDBJ databases">
        <authorList>
            <person name="de Groot N.N."/>
        </authorList>
    </citation>
    <scope>NUCLEOTIDE SEQUENCE [LARGE SCALE GENOMIC DNA]</scope>
    <source>
        <strain evidence="10 11">DSM 2698</strain>
    </source>
</reference>
<protein>
    <submittedName>
        <fullName evidence="10">Arabinose-5-phosphate isomerase</fullName>
    </submittedName>
</protein>
<sequence>MLKLAATSHDALDASIKKTIEIAAAGLGEVQNQISEGPLGDQIESAVRLILSLKGRVMVAGIGKSGHIGRKIAATLASTGTPAYFVHPTEASHGDLGMITREDAILGLSWSGETTEFASLLAYSERFSVPLIALTSGGHSTLAKAASIPIVLPKVTEACPHGLAPTTSTLIQLAVGDAIAMALLEARSFGAQDFKVFHPGGQIGAQLRQVAEIMHGGASLPLCRLGSGMGDAILTITEKGFGTVGIVDDAGKLVGIITDGDIRRHMADRLIDKKVEDVMTRTPKTVAADALLAAAMREMEGKKINVLFVVDEGRPIGIVHLLDLLRAGVA</sequence>
<keyword evidence="10" id="KW-0413">Isomerase</keyword>
<comment type="similarity">
    <text evidence="1 4">Belongs to the SIS family. GutQ/KpsF subfamily.</text>
</comment>
<dbReference type="STRING" id="1120955.SAMN03080610_01406"/>
<dbReference type="PIRSF" id="PIRSF004692">
    <property type="entry name" value="KdsD_KpsF"/>
    <property type="match status" value="1"/>
</dbReference>
<dbReference type="Gene3D" id="3.40.50.10490">
    <property type="entry name" value="Glucose-6-phosphate isomerase like protein, domain 1"/>
    <property type="match status" value="1"/>
</dbReference>
<dbReference type="CDD" id="cd05014">
    <property type="entry name" value="SIS_Kpsf"/>
    <property type="match status" value="1"/>
</dbReference>
<dbReference type="AlphaFoldDB" id="A0A1G5N3J8"/>
<dbReference type="Gene3D" id="3.10.580.10">
    <property type="entry name" value="CBS-domain"/>
    <property type="match status" value="1"/>
</dbReference>
<dbReference type="InterPro" id="IPR050986">
    <property type="entry name" value="GutQ/KpsF_isomerases"/>
</dbReference>
<evidence type="ECO:0000259" key="8">
    <source>
        <dbReference type="PROSITE" id="PS51371"/>
    </source>
</evidence>
<dbReference type="GO" id="GO:0019146">
    <property type="term" value="F:arabinose-5-phosphate isomerase activity"/>
    <property type="evidence" value="ECO:0007669"/>
    <property type="project" value="UniProtKB-ARBA"/>
</dbReference>
<proteinExistence type="inferred from homology"/>
<dbReference type="OrthoDB" id="9762536at2"/>
<evidence type="ECO:0000259" key="9">
    <source>
        <dbReference type="PROSITE" id="PS51464"/>
    </source>
</evidence>
<dbReference type="PROSITE" id="PS51371">
    <property type="entry name" value="CBS"/>
    <property type="match status" value="2"/>
</dbReference>
<dbReference type="NCBIfam" id="TIGR00393">
    <property type="entry name" value="kpsF"/>
    <property type="match status" value="1"/>
</dbReference>
<dbReference type="GO" id="GO:0097367">
    <property type="term" value="F:carbohydrate derivative binding"/>
    <property type="evidence" value="ECO:0007669"/>
    <property type="project" value="InterPro"/>
</dbReference>
<evidence type="ECO:0000256" key="3">
    <source>
        <dbReference type="ARBA" id="ARBA00023122"/>
    </source>
</evidence>
<dbReference type="GO" id="GO:0005975">
    <property type="term" value="P:carbohydrate metabolic process"/>
    <property type="evidence" value="ECO:0007669"/>
    <property type="project" value="InterPro"/>
</dbReference>
<evidence type="ECO:0000256" key="6">
    <source>
        <dbReference type="PIRSR" id="PIRSR004692-3"/>
    </source>
</evidence>
<dbReference type="GO" id="GO:0046872">
    <property type="term" value="F:metal ion binding"/>
    <property type="evidence" value="ECO:0007669"/>
    <property type="project" value="UniProtKB-KW"/>
</dbReference>
<evidence type="ECO:0000313" key="11">
    <source>
        <dbReference type="Proteomes" id="UP000199347"/>
    </source>
</evidence>
<keyword evidence="11" id="KW-1185">Reference proteome</keyword>
<evidence type="ECO:0000256" key="5">
    <source>
        <dbReference type="PIRSR" id="PIRSR004692-2"/>
    </source>
</evidence>
<dbReference type="PANTHER" id="PTHR42745:SF1">
    <property type="entry name" value="ARABINOSE 5-PHOSPHATE ISOMERASE KDSD"/>
    <property type="match status" value="1"/>
</dbReference>
<dbReference type="InterPro" id="IPR046348">
    <property type="entry name" value="SIS_dom_sf"/>
</dbReference>
<feature type="site" description="Catalytically relevant" evidence="6">
    <location>
        <position position="116"/>
    </location>
</feature>
<dbReference type="GO" id="GO:1901135">
    <property type="term" value="P:carbohydrate derivative metabolic process"/>
    <property type="evidence" value="ECO:0007669"/>
    <property type="project" value="InterPro"/>
</dbReference>
<dbReference type="SUPFAM" id="SSF53697">
    <property type="entry name" value="SIS domain"/>
    <property type="match status" value="1"/>
</dbReference>
<dbReference type="Pfam" id="PF01380">
    <property type="entry name" value="SIS"/>
    <property type="match status" value="1"/>
</dbReference>
<feature type="domain" description="SIS" evidence="9">
    <location>
        <begin position="46"/>
        <end position="189"/>
    </location>
</feature>
<keyword evidence="5" id="KW-0479">Metal-binding</keyword>
<dbReference type="CDD" id="cd04604">
    <property type="entry name" value="CBS_pair_SIS_assoc"/>
    <property type="match status" value="1"/>
</dbReference>
<organism evidence="10 11">
    <name type="scientific">Afifella marina DSM 2698</name>
    <dbReference type="NCBI Taxonomy" id="1120955"/>
    <lineage>
        <taxon>Bacteria</taxon>
        <taxon>Pseudomonadati</taxon>
        <taxon>Pseudomonadota</taxon>
        <taxon>Alphaproteobacteria</taxon>
        <taxon>Hyphomicrobiales</taxon>
        <taxon>Afifellaceae</taxon>
        <taxon>Afifella</taxon>
    </lineage>
</organism>
<evidence type="ECO:0000256" key="4">
    <source>
        <dbReference type="PIRNR" id="PIRNR004692"/>
    </source>
</evidence>
<dbReference type="EMBL" id="FMVW01000002">
    <property type="protein sequence ID" value="SCZ31724.1"/>
    <property type="molecule type" value="Genomic_DNA"/>
</dbReference>
<feature type="site" description="Catalytically relevant" evidence="6">
    <location>
        <position position="198"/>
    </location>
</feature>
<feature type="domain" description="CBS" evidence="8">
    <location>
        <begin position="214"/>
        <end position="273"/>
    </location>
</feature>
<feature type="domain" description="CBS" evidence="8">
    <location>
        <begin position="279"/>
        <end position="330"/>
    </location>
</feature>
<evidence type="ECO:0000256" key="1">
    <source>
        <dbReference type="ARBA" id="ARBA00008165"/>
    </source>
</evidence>
<evidence type="ECO:0000256" key="2">
    <source>
        <dbReference type="ARBA" id="ARBA00022737"/>
    </source>
</evidence>
<feature type="site" description="Catalytically relevant" evidence="6">
    <location>
        <position position="64"/>
    </location>
</feature>
<dbReference type="Proteomes" id="UP000199347">
    <property type="component" value="Unassembled WGS sequence"/>
</dbReference>
<dbReference type="PROSITE" id="PS51464">
    <property type="entry name" value="SIS"/>
    <property type="match status" value="1"/>
</dbReference>
<keyword evidence="3 7" id="KW-0129">CBS domain</keyword>
<accession>A0A1G5N3J8</accession>
<evidence type="ECO:0000256" key="7">
    <source>
        <dbReference type="PROSITE-ProRule" id="PRU00703"/>
    </source>
</evidence>
<dbReference type="InterPro" id="IPR035474">
    <property type="entry name" value="SIS_Kpsf"/>
</dbReference>
<dbReference type="InterPro" id="IPR000644">
    <property type="entry name" value="CBS_dom"/>
</dbReference>
<name>A0A1G5N3J8_AFIMA</name>
<dbReference type="FunFam" id="3.40.50.10490:FF:000011">
    <property type="entry name" value="Arabinose 5-phosphate isomerase"/>
    <property type="match status" value="1"/>
</dbReference>
<keyword evidence="2" id="KW-0677">Repeat</keyword>